<dbReference type="RefSeq" id="WP_374838157.1">
    <property type="nucleotide sequence ID" value="NZ_JBHEEW010000006.1"/>
</dbReference>
<dbReference type="PIRSF" id="PIRSF031878">
    <property type="entry name" value="UCP031878"/>
    <property type="match status" value="1"/>
</dbReference>
<comment type="caution">
    <text evidence="1">The sequence shown here is derived from an EMBL/GenBank/DDBJ whole genome shotgun (WGS) entry which is preliminary data.</text>
</comment>
<dbReference type="Pfam" id="PF07310">
    <property type="entry name" value="PAS_5"/>
    <property type="match status" value="1"/>
</dbReference>
<gene>
    <name evidence="1" type="ORF">ACFQ33_01725</name>
</gene>
<proteinExistence type="predicted"/>
<accession>A0ABW3YPY7</accession>
<evidence type="ECO:0000313" key="2">
    <source>
        <dbReference type="Proteomes" id="UP001597173"/>
    </source>
</evidence>
<reference evidence="2" key="1">
    <citation type="journal article" date="2019" name="Int. J. Syst. Evol. Microbiol.">
        <title>The Global Catalogue of Microorganisms (GCM) 10K type strain sequencing project: providing services to taxonomists for standard genome sequencing and annotation.</title>
        <authorList>
            <consortium name="The Broad Institute Genomics Platform"/>
            <consortium name="The Broad Institute Genome Sequencing Center for Infectious Disease"/>
            <person name="Wu L."/>
            <person name="Ma J."/>
        </authorList>
    </citation>
    <scope>NUCLEOTIDE SEQUENCE [LARGE SCALE GENOMIC DNA]</scope>
    <source>
        <strain evidence="2">CCUG 55609</strain>
    </source>
</reference>
<sequence>MQTTTAQTVYDYWSRVRAGRDVPDRRDIEPADLRQILPDLFILERSDAPGPIFRLAGTRVCTLFGRELRTTGFPRLFAPDVRAQVSRICANILTRRTPAILAASAYGRSAEPAGIEILLLPMTSQSAQADRIFGALCPISPIRPLDVPLRYMTIDTVAIMDHERQNAFLQARPPIPLPRSSMAVSKHDFGQVVRRVLHLRVFDGGR</sequence>
<name>A0ABW3YPY7_MYCRA</name>
<dbReference type="InterPro" id="IPR009922">
    <property type="entry name" value="DUF1457"/>
</dbReference>
<evidence type="ECO:0000313" key="1">
    <source>
        <dbReference type="EMBL" id="MFD1326619.1"/>
    </source>
</evidence>
<dbReference type="Proteomes" id="UP001597173">
    <property type="component" value="Unassembled WGS sequence"/>
</dbReference>
<keyword evidence="2" id="KW-1185">Reference proteome</keyword>
<organism evidence="1 2">
    <name type="scientific">Mycoplana ramosa</name>
    <name type="common">Mycoplana bullata</name>
    <dbReference type="NCBI Taxonomy" id="40837"/>
    <lineage>
        <taxon>Bacteria</taxon>
        <taxon>Pseudomonadati</taxon>
        <taxon>Pseudomonadota</taxon>
        <taxon>Alphaproteobacteria</taxon>
        <taxon>Hyphomicrobiales</taxon>
        <taxon>Rhizobiaceae</taxon>
        <taxon>Mycoplana</taxon>
    </lineage>
</organism>
<protein>
    <submittedName>
        <fullName evidence="1">PAS domain-containing protein</fullName>
    </submittedName>
</protein>
<dbReference type="EMBL" id="JBHTNF010000001">
    <property type="protein sequence ID" value="MFD1326619.1"/>
    <property type="molecule type" value="Genomic_DNA"/>
</dbReference>